<dbReference type="RefSeq" id="WP_340236681.1">
    <property type="nucleotide sequence ID" value="NZ_JBBEWC010000006.1"/>
</dbReference>
<dbReference type="PANTHER" id="PTHR38479">
    <property type="entry name" value="LMO0824 PROTEIN"/>
    <property type="match status" value="1"/>
</dbReference>
<sequence>MTNTEIIAHRLYNQQITETQFTKPEEIVSWLVAVQAQEYAMAKWAIGLRLNGVNEPAIEQAFNEGRILRTHLMRPTWHFVSPADIRWLLALTAPRVHAFNAYQYRKNSLDSTIFNKCNDIIIKNLEGGRYLTRPVLNEAFMQAGIVTDGVGLSCIMMQAELDGIICSGPRLGGPRLGKQFTYALIDERVPPTQALTQEEALSQLALRYFTSRGPATVQDFVWWSGLTMKEARIGIANLPPYFIHQKIEGHEYIYAPGNPKEIEHPKHSFLMPDYDEYGIAYKNREAILLPKHLTATGEKPVFPFNRMVIINGTIVGTWQRTIKNKEINVEIAPLYRFNDEEHNSMQHSINRFKSFFSGVTDDID</sequence>
<name>A0ABW5J1N5_9BACT</name>
<dbReference type="Proteomes" id="UP001597510">
    <property type="component" value="Unassembled WGS sequence"/>
</dbReference>
<dbReference type="EMBL" id="JBHULC010000003">
    <property type="protein sequence ID" value="MFD2519555.1"/>
    <property type="molecule type" value="Genomic_DNA"/>
</dbReference>
<dbReference type="InterPro" id="IPR009351">
    <property type="entry name" value="AlkZ-like"/>
</dbReference>
<dbReference type="Pfam" id="PF06224">
    <property type="entry name" value="AlkZ-like"/>
    <property type="match status" value="1"/>
</dbReference>
<keyword evidence="2" id="KW-1185">Reference proteome</keyword>
<evidence type="ECO:0000313" key="1">
    <source>
        <dbReference type="EMBL" id="MFD2519555.1"/>
    </source>
</evidence>
<reference evidence="2" key="1">
    <citation type="journal article" date="2019" name="Int. J. Syst. Evol. Microbiol.">
        <title>The Global Catalogue of Microorganisms (GCM) 10K type strain sequencing project: providing services to taxonomists for standard genome sequencing and annotation.</title>
        <authorList>
            <consortium name="The Broad Institute Genomics Platform"/>
            <consortium name="The Broad Institute Genome Sequencing Center for Infectious Disease"/>
            <person name="Wu L."/>
            <person name="Ma J."/>
        </authorList>
    </citation>
    <scope>NUCLEOTIDE SEQUENCE [LARGE SCALE GENOMIC DNA]</scope>
    <source>
        <strain evidence="2">KCTC 52344</strain>
    </source>
</reference>
<keyword evidence="1" id="KW-0238">DNA-binding</keyword>
<proteinExistence type="predicted"/>
<organism evidence="1 2">
    <name type="scientific">Emticicia soli</name>
    <dbReference type="NCBI Taxonomy" id="2027878"/>
    <lineage>
        <taxon>Bacteria</taxon>
        <taxon>Pseudomonadati</taxon>
        <taxon>Bacteroidota</taxon>
        <taxon>Cytophagia</taxon>
        <taxon>Cytophagales</taxon>
        <taxon>Leadbetterellaceae</taxon>
        <taxon>Emticicia</taxon>
    </lineage>
</organism>
<accession>A0ABW5J1N5</accession>
<comment type="caution">
    <text evidence="1">The sequence shown here is derived from an EMBL/GenBank/DDBJ whole genome shotgun (WGS) entry which is preliminary data.</text>
</comment>
<dbReference type="PANTHER" id="PTHR38479:SF2">
    <property type="entry name" value="WINGED HELIX DNA-BINDING DOMAIN-CONTAINING PROTEIN"/>
    <property type="match status" value="1"/>
</dbReference>
<dbReference type="GO" id="GO:0003677">
    <property type="term" value="F:DNA binding"/>
    <property type="evidence" value="ECO:0007669"/>
    <property type="project" value="UniProtKB-KW"/>
</dbReference>
<evidence type="ECO:0000313" key="2">
    <source>
        <dbReference type="Proteomes" id="UP001597510"/>
    </source>
</evidence>
<protein>
    <submittedName>
        <fullName evidence="1">Winged helix DNA-binding domain-containing protein</fullName>
    </submittedName>
</protein>
<gene>
    <name evidence="1" type="ORF">ACFSR2_01585</name>
</gene>